<reference evidence="5 6" key="1">
    <citation type="submission" date="2018-04" db="EMBL/GenBank/DDBJ databases">
        <title>Paenibacillus taichungensis Genome sequencing and assembly.</title>
        <authorList>
            <person name="Xu J."/>
            <person name="Rensing C."/>
            <person name="Mazhar H.S."/>
        </authorList>
    </citation>
    <scope>NUCLEOTIDE SEQUENCE [LARGE SCALE GENOMIC DNA]</scope>
    <source>
        <strain evidence="5 6">NC1</strain>
    </source>
</reference>
<evidence type="ECO:0000256" key="3">
    <source>
        <dbReference type="ARBA" id="ARBA00023163"/>
    </source>
</evidence>
<keyword evidence="1" id="KW-0805">Transcription regulation</keyword>
<keyword evidence="2" id="KW-0238">DNA-binding</keyword>
<dbReference type="Proteomes" id="UP000250642">
    <property type="component" value="Unassembled WGS sequence"/>
</dbReference>
<evidence type="ECO:0000313" key="5">
    <source>
        <dbReference type="EMBL" id="RAW12669.1"/>
    </source>
</evidence>
<comment type="caution">
    <text evidence="5">The sequence shown here is derived from an EMBL/GenBank/DDBJ whole genome shotgun (WGS) entry which is preliminary data.</text>
</comment>
<dbReference type="InterPro" id="IPR013668">
    <property type="entry name" value="RNase_R_HTH_12"/>
</dbReference>
<evidence type="ECO:0000313" key="6">
    <source>
        <dbReference type="Proteomes" id="UP000250642"/>
    </source>
</evidence>
<name>A0A329QLR8_9BACL</name>
<dbReference type="InterPro" id="IPR008920">
    <property type="entry name" value="TF_FadR/GntR_C"/>
</dbReference>
<gene>
    <name evidence="5" type="ORF">DC345_20450</name>
</gene>
<dbReference type="EMBL" id="QEVW01000014">
    <property type="protein sequence ID" value="RAW12669.1"/>
    <property type="molecule type" value="Genomic_DNA"/>
</dbReference>
<dbReference type="Pfam" id="PF08461">
    <property type="entry name" value="WHD_RNase_R"/>
    <property type="match status" value="1"/>
</dbReference>
<accession>A0A329QLR8</accession>
<dbReference type="PANTHER" id="PTHR43537">
    <property type="entry name" value="TRANSCRIPTIONAL REGULATOR, GNTR FAMILY"/>
    <property type="match status" value="1"/>
</dbReference>
<organism evidence="5 6">
    <name type="scientific">Paenibacillus taichungensis</name>
    <dbReference type="NCBI Taxonomy" id="484184"/>
    <lineage>
        <taxon>Bacteria</taxon>
        <taxon>Bacillati</taxon>
        <taxon>Bacillota</taxon>
        <taxon>Bacilli</taxon>
        <taxon>Bacillales</taxon>
        <taxon>Paenibacillaceae</taxon>
        <taxon>Paenibacillus</taxon>
    </lineage>
</organism>
<dbReference type="SUPFAM" id="SSF48008">
    <property type="entry name" value="GntR ligand-binding domain-like"/>
    <property type="match status" value="1"/>
</dbReference>
<dbReference type="SMART" id="SM00895">
    <property type="entry name" value="FCD"/>
    <property type="match status" value="1"/>
</dbReference>
<dbReference type="PANTHER" id="PTHR43537:SF5">
    <property type="entry name" value="UXU OPERON TRANSCRIPTIONAL REGULATOR"/>
    <property type="match status" value="1"/>
</dbReference>
<evidence type="ECO:0000256" key="2">
    <source>
        <dbReference type="ARBA" id="ARBA00023125"/>
    </source>
</evidence>
<dbReference type="Pfam" id="PF07729">
    <property type="entry name" value="FCD"/>
    <property type="match status" value="1"/>
</dbReference>
<evidence type="ECO:0000256" key="1">
    <source>
        <dbReference type="ARBA" id="ARBA00023015"/>
    </source>
</evidence>
<protein>
    <submittedName>
        <fullName evidence="5">FadR family transcriptional regulator</fullName>
    </submittedName>
</protein>
<evidence type="ECO:0000259" key="4">
    <source>
        <dbReference type="SMART" id="SM00895"/>
    </source>
</evidence>
<feature type="domain" description="GntR C-terminal" evidence="4">
    <location>
        <begin position="106"/>
        <end position="228"/>
    </location>
</feature>
<dbReference type="GO" id="GO:0003677">
    <property type="term" value="F:DNA binding"/>
    <property type="evidence" value="ECO:0007669"/>
    <property type="project" value="UniProtKB-KW"/>
</dbReference>
<sequence length="250" mass="28269">MGPELNELELEYELLKQLRDASAPIGASTLVHTLGKTYGLSQATIGRRLMEMDVEGFTILEGRKGRVLTEQGLERIKILEKDLQQKSVNSQLIQMLNHSGEKALLDVLVARRALEREIASLAAQRASKEYILLLEASIATQHQLLSQNIIPYEEDREFHRLLAYAAQNQILLHAVELVWETSRDFLETAYIRQRVGSELVVDHQRILEAVAAGSPEQAEAAMVNHINQMIEDVKRYFAMQNLNIASDEAR</sequence>
<proteinExistence type="predicted"/>
<dbReference type="InterPro" id="IPR011711">
    <property type="entry name" value="GntR_C"/>
</dbReference>
<dbReference type="RefSeq" id="WP_113054656.1">
    <property type="nucleotide sequence ID" value="NZ_CP175536.1"/>
</dbReference>
<dbReference type="AlphaFoldDB" id="A0A329QLR8"/>
<dbReference type="Gene3D" id="1.20.120.530">
    <property type="entry name" value="GntR ligand-binding domain-like"/>
    <property type="match status" value="1"/>
</dbReference>
<keyword evidence="3" id="KW-0804">Transcription</keyword>